<feature type="compositionally biased region" description="Polar residues" evidence="1">
    <location>
        <begin position="555"/>
        <end position="585"/>
    </location>
</feature>
<feature type="region of interest" description="Disordered" evidence="1">
    <location>
        <begin position="349"/>
        <end position="387"/>
    </location>
</feature>
<feature type="compositionally biased region" description="Basic and acidic residues" evidence="1">
    <location>
        <begin position="481"/>
        <end position="494"/>
    </location>
</feature>
<dbReference type="InParanoid" id="A0A3N4LAU9"/>
<feature type="compositionally biased region" description="Basic and acidic residues" evidence="1">
    <location>
        <begin position="529"/>
        <end position="541"/>
    </location>
</feature>
<feature type="region of interest" description="Disordered" evidence="1">
    <location>
        <begin position="527"/>
        <end position="648"/>
    </location>
</feature>
<organism evidence="2 3">
    <name type="scientific">Terfezia boudieri ATCC MYA-4762</name>
    <dbReference type="NCBI Taxonomy" id="1051890"/>
    <lineage>
        <taxon>Eukaryota</taxon>
        <taxon>Fungi</taxon>
        <taxon>Dikarya</taxon>
        <taxon>Ascomycota</taxon>
        <taxon>Pezizomycotina</taxon>
        <taxon>Pezizomycetes</taxon>
        <taxon>Pezizales</taxon>
        <taxon>Pezizaceae</taxon>
        <taxon>Terfezia</taxon>
    </lineage>
</organism>
<dbReference type="Proteomes" id="UP000267821">
    <property type="component" value="Unassembled WGS sequence"/>
</dbReference>
<proteinExistence type="predicted"/>
<dbReference type="EMBL" id="ML121579">
    <property type="protein sequence ID" value="RPB20027.1"/>
    <property type="molecule type" value="Genomic_DNA"/>
</dbReference>
<accession>A0A3N4LAU9</accession>
<evidence type="ECO:0000313" key="3">
    <source>
        <dbReference type="Proteomes" id="UP000267821"/>
    </source>
</evidence>
<feature type="region of interest" description="Disordered" evidence="1">
    <location>
        <begin position="410"/>
        <end position="513"/>
    </location>
</feature>
<evidence type="ECO:0000313" key="2">
    <source>
        <dbReference type="EMBL" id="RPB20027.1"/>
    </source>
</evidence>
<dbReference type="AlphaFoldDB" id="A0A3N4LAU9"/>
<feature type="compositionally biased region" description="Basic and acidic residues" evidence="1">
    <location>
        <begin position="412"/>
        <end position="422"/>
    </location>
</feature>
<protein>
    <submittedName>
        <fullName evidence="2">Uncharacterized protein</fullName>
    </submittedName>
</protein>
<keyword evidence="3" id="KW-1185">Reference proteome</keyword>
<sequence>MGKKGNLFFPVQKGWDSNKLAAIIDGKAYRTLGSYSLWGVPEASADMRKHIDAIARGSNLLESGKDLPTTIKEIEPAELDTLIGSEKAAIVALVPKDQQMNDTISILPHTTCQVAYCNKPLQSTTPEEDVDMLFRGERESAPSSEPFTNLYTAEEGNIEAYTDPNPYTTELLDLKREKTSTATTQDPDLEGVLNKVCAGLTIEDQILELKLLIEGDQTQRREEKDEERELREGEIAGVLQSVELSQNERRENFRIILETINKNNESFQKAFSLFNEHIVRQLNLLSTQILTKLSELDMGRVIPDSIESTRETSPWIILQHPKDGGPRTTPIGGPSTTTMQFPKDRVIPDSTENSREGSPIVASPLDTLPGRPVEATPPPAMSECFYTTPTGKRYHMTTGTREEAAETLARAARAEEAEKEVEGTNIAPSSGISEKPSRDSFVEGNAPICNLGATGAPLKYSQHGDVSTPPEPSPASSPSNRPEDQPGDKPKTSETKATSAQRPKTGKGDTRVNAFLSQDIVEAEVAAAMEKKEKEERRSAQGDRSAPKHTGPATRRQTTPPAIGARQSTPCRQQSRVGTGANATPITPGKAPRQTTPLQVTPGTTTTKAHLVEGKPGKVQRTPKGNKGYWNKGPENMADISPPPSRPTSVQVLITGCPTIPARGDEWKRSFLVGFNARRERLAPETPICATQVSFAFSYPTERVITIHHPPNMKHEEIIGAVARVRREMYNNYIQHPNQAMISILQETTELVAPGL</sequence>
<evidence type="ECO:0000256" key="1">
    <source>
        <dbReference type="SAM" id="MobiDB-lite"/>
    </source>
</evidence>
<gene>
    <name evidence="2" type="ORF">L211DRAFT_895487</name>
</gene>
<name>A0A3N4LAU9_9PEZI</name>
<reference evidence="2 3" key="1">
    <citation type="journal article" date="2018" name="Nat. Ecol. Evol.">
        <title>Pezizomycetes genomes reveal the molecular basis of ectomycorrhizal truffle lifestyle.</title>
        <authorList>
            <person name="Murat C."/>
            <person name="Payen T."/>
            <person name="Noel B."/>
            <person name="Kuo A."/>
            <person name="Morin E."/>
            <person name="Chen J."/>
            <person name="Kohler A."/>
            <person name="Krizsan K."/>
            <person name="Balestrini R."/>
            <person name="Da Silva C."/>
            <person name="Montanini B."/>
            <person name="Hainaut M."/>
            <person name="Levati E."/>
            <person name="Barry K.W."/>
            <person name="Belfiori B."/>
            <person name="Cichocki N."/>
            <person name="Clum A."/>
            <person name="Dockter R.B."/>
            <person name="Fauchery L."/>
            <person name="Guy J."/>
            <person name="Iotti M."/>
            <person name="Le Tacon F."/>
            <person name="Lindquist E.A."/>
            <person name="Lipzen A."/>
            <person name="Malagnac F."/>
            <person name="Mello A."/>
            <person name="Molinier V."/>
            <person name="Miyauchi S."/>
            <person name="Poulain J."/>
            <person name="Riccioni C."/>
            <person name="Rubini A."/>
            <person name="Sitrit Y."/>
            <person name="Splivallo R."/>
            <person name="Traeger S."/>
            <person name="Wang M."/>
            <person name="Zifcakova L."/>
            <person name="Wipf D."/>
            <person name="Zambonelli A."/>
            <person name="Paolocci F."/>
            <person name="Nowrousian M."/>
            <person name="Ottonello S."/>
            <person name="Baldrian P."/>
            <person name="Spatafora J.W."/>
            <person name="Henrissat B."/>
            <person name="Nagy L.G."/>
            <person name="Aury J.M."/>
            <person name="Wincker P."/>
            <person name="Grigoriev I.V."/>
            <person name="Bonfante P."/>
            <person name="Martin F.M."/>
        </authorList>
    </citation>
    <scope>NUCLEOTIDE SEQUENCE [LARGE SCALE GENOMIC DNA]</scope>
    <source>
        <strain evidence="2 3">ATCC MYA-4762</strain>
    </source>
</reference>
<feature type="compositionally biased region" description="Low complexity" evidence="1">
    <location>
        <begin position="594"/>
        <end position="607"/>
    </location>
</feature>